<dbReference type="SUPFAM" id="SSF55785">
    <property type="entry name" value="PYP-like sensor domain (PAS domain)"/>
    <property type="match status" value="2"/>
</dbReference>
<dbReference type="InterPro" id="IPR004089">
    <property type="entry name" value="MCPsignal_dom"/>
</dbReference>
<dbReference type="SMART" id="SM00283">
    <property type="entry name" value="MA"/>
    <property type="match status" value="1"/>
</dbReference>
<dbReference type="EMBL" id="JAATNW010000007">
    <property type="protein sequence ID" value="NMH61245.1"/>
    <property type="molecule type" value="Genomic_DNA"/>
</dbReference>
<name>A0ABX1R470_9ALTE</name>
<comment type="caution">
    <text evidence="5">The sequence shown here is derived from an EMBL/GenBank/DDBJ whole genome shotgun (WGS) entry which is preliminary data.</text>
</comment>
<feature type="domain" description="Methyl-accepting transducer" evidence="2">
    <location>
        <begin position="262"/>
        <end position="435"/>
    </location>
</feature>
<reference evidence="5 6" key="1">
    <citation type="submission" date="2020-03" db="EMBL/GenBank/DDBJ databases">
        <title>Alteromonas ponticola sp. nov., isolated from seawater.</title>
        <authorList>
            <person name="Yoon J.-H."/>
            <person name="Kim Y.-O."/>
        </authorList>
    </citation>
    <scope>NUCLEOTIDE SEQUENCE [LARGE SCALE GENOMIC DNA]</scope>
    <source>
        <strain evidence="5 6">MYP5</strain>
    </source>
</reference>
<keyword evidence="1" id="KW-0807">Transducer</keyword>
<gene>
    <name evidence="5" type="ORF">HCJ96_14530</name>
</gene>
<protein>
    <submittedName>
        <fullName evidence="5">PAS domain-containing protein</fullName>
    </submittedName>
</protein>
<organism evidence="5 6">
    <name type="scientific">Alteromonas ponticola</name>
    <dbReference type="NCBI Taxonomy" id="2720613"/>
    <lineage>
        <taxon>Bacteria</taxon>
        <taxon>Pseudomonadati</taxon>
        <taxon>Pseudomonadota</taxon>
        <taxon>Gammaproteobacteria</taxon>
        <taxon>Alteromonadales</taxon>
        <taxon>Alteromonadaceae</taxon>
        <taxon>Alteromonas/Salinimonas group</taxon>
        <taxon>Alteromonas</taxon>
    </lineage>
</organism>
<evidence type="ECO:0000259" key="4">
    <source>
        <dbReference type="PROSITE" id="PS50113"/>
    </source>
</evidence>
<dbReference type="Pfam" id="PF00015">
    <property type="entry name" value="MCPsignal"/>
    <property type="match status" value="1"/>
</dbReference>
<feature type="domain" description="PAC" evidence="4">
    <location>
        <begin position="93"/>
        <end position="145"/>
    </location>
</feature>
<accession>A0ABX1R470</accession>
<evidence type="ECO:0000256" key="1">
    <source>
        <dbReference type="PROSITE-ProRule" id="PRU00284"/>
    </source>
</evidence>
<dbReference type="InterPro" id="IPR000014">
    <property type="entry name" value="PAS"/>
</dbReference>
<dbReference type="PROSITE" id="PS50112">
    <property type="entry name" value="PAS"/>
    <property type="match status" value="1"/>
</dbReference>
<proteinExistence type="predicted"/>
<dbReference type="PANTHER" id="PTHR24422">
    <property type="entry name" value="CHEMOTAXIS PROTEIN METHYLTRANSFERASE"/>
    <property type="match status" value="1"/>
</dbReference>
<dbReference type="Pfam" id="PF13426">
    <property type="entry name" value="PAS_9"/>
    <property type="match status" value="2"/>
</dbReference>
<evidence type="ECO:0000313" key="5">
    <source>
        <dbReference type="EMBL" id="NMH61245.1"/>
    </source>
</evidence>
<dbReference type="InterPro" id="IPR035965">
    <property type="entry name" value="PAS-like_dom_sf"/>
</dbReference>
<keyword evidence="6" id="KW-1185">Reference proteome</keyword>
<dbReference type="PROSITE" id="PS50111">
    <property type="entry name" value="CHEMOTAXIS_TRANSDUC_2"/>
    <property type="match status" value="1"/>
</dbReference>
<dbReference type="InterPro" id="IPR000700">
    <property type="entry name" value="PAS-assoc_C"/>
</dbReference>
<evidence type="ECO:0000313" key="6">
    <source>
        <dbReference type="Proteomes" id="UP000709336"/>
    </source>
</evidence>
<dbReference type="Gene3D" id="3.30.450.20">
    <property type="entry name" value="PAS domain"/>
    <property type="match status" value="2"/>
</dbReference>
<dbReference type="PANTHER" id="PTHR24422:SF10">
    <property type="entry name" value="CHEMOTAXIS PROTEIN METHYLTRANSFERASE 2"/>
    <property type="match status" value="1"/>
</dbReference>
<dbReference type="NCBIfam" id="TIGR00229">
    <property type="entry name" value="sensory_box"/>
    <property type="match status" value="2"/>
</dbReference>
<dbReference type="Proteomes" id="UP000709336">
    <property type="component" value="Unassembled WGS sequence"/>
</dbReference>
<dbReference type="SMART" id="SM00086">
    <property type="entry name" value="PAC"/>
    <property type="match status" value="2"/>
</dbReference>
<evidence type="ECO:0000259" key="2">
    <source>
        <dbReference type="PROSITE" id="PS50111"/>
    </source>
</evidence>
<dbReference type="CDD" id="cd00130">
    <property type="entry name" value="PAS"/>
    <property type="match status" value="2"/>
</dbReference>
<evidence type="ECO:0000259" key="3">
    <source>
        <dbReference type="PROSITE" id="PS50112"/>
    </source>
</evidence>
<dbReference type="SUPFAM" id="SSF58104">
    <property type="entry name" value="Methyl-accepting chemotaxis protein (MCP) signaling domain"/>
    <property type="match status" value="1"/>
</dbReference>
<dbReference type="PROSITE" id="PS50113">
    <property type="entry name" value="PAC"/>
    <property type="match status" value="1"/>
</dbReference>
<dbReference type="InterPro" id="IPR001610">
    <property type="entry name" value="PAC"/>
</dbReference>
<dbReference type="InterPro" id="IPR050903">
    <property type="entry name" value="Bact_Chemotaxis_MeTrfase"/>
</dbReference>
<feature type="domain" description="PAS" evidence="3">
    <location>
        <begin position="156"/>
        <end position="186"/>
    </location>
</feature>
<dbReference type="RefSeq" id="WP_169211793.1">
    <property type="nucleotide sequence ID" value="NZ_JAATNW010000007.1"/>
</dbReference>
<dbReference type="Gene3D" id="1.10.287.950">
    <property type="entry name" value="Methyl-accepting chemotaxis protein"/>
    <property type="match status" value="1"/>
</dbReference>
<sequence>MWFSRSNSTYDSLDIRVKNEDTNELKAIKNNMAFIEFSPEGEILSVNPLFCETMSIKENDIIGKHHRLFCDKSYTASLAYQKFWTDIANGQSKSGTFKRIKGNGETIWLQATYFPVLDNNGVVEKAIKIASDVTAETRVKDEAKAIYDAVDRSMAIIRFKPDGHIIGANKNFLDTVGYSLNEIIGKHHRMFCYDNFYQDNPNFWRQLANGEFSSGQFHRRGKNVQNIYLEATYNPIFDDTGKVIEVIKLATDITLKVNQSTNISEVSKKAAQSSQTTSEKISYCEELLATTMKATQDSVKQIDDVKALSTSLSQQSTAIGDIITTINSVADQTNLLALNAAIEAARAGEHGRGFAVVAEEVRDLSKRTSHSTDEITSLISTTQKIASNIAQVINEVESSSERSNENIARVGEIVSELKSNANNTVKLIQQVLTEE</sequence>